<dbReference type="AlphaFoldDB" id="A0A1I7N305"/>
<keyword evidence="1" id="KW-0805">Transcription regulation</keyword>
<dbReference type="Pfam" id="PF00440">
    <property type="entry name" value="TetR_N"/>
    <property type="match status" value="1"/>
</dbReference>
<feature type="DNA-binding region" description="H-T-H motif" evidence="4">
    <location>
        <begin position="49"/>
        <end position="68"/>
    </location>
</feature>
<sequence>MEAAHLTPEPAREDRRGGRPAAGTDPQKRRQILEGAGRIFSTTGFDASSMSDVAREARVSKATLYVYFQDKEHLFTAICAERRDRNISEILSLLDTEKPFESVLTEFGTEVLTILSEPFVVAAHRIVIGVAERMPEVGTEFFERGPKRVSAALGKFLDHHVAAGRLEIADTYFAATQFLELIQASIIRPRLYGAITSPPTRDEIEKNVASAIAIMTAGYAPREQR</sequence>
<feature type="domain" description="HTH tetR-type" evidence="6">
    <location>
        <begin position="26"/>
        <end position="86"/>
    </location>
</feature>
<evidence type="ECO:0000256" key="2">
    <source>
        <dbReference type="ARBA" id="ARBA00023125"/>
    </source>
</evidence>
<dbReference type="PROSITE" id="PS50977">
    <property type="entry name" value="HTH_TETR_2"/>
    <property type="match status" value="1"/>
</dbReference>
<keyword evidence="2 4" id="KW-0238">DNA-binding</keyword>
<protein>
    <submittedName>
        <fullName evidence="7">DNA-binding transcriptional regulator, AcrR family</fullName>
    </submittedName>
</protein>
<evidence type="ECO:0000313" key="8">
    <source>
        <dbReference type="Proteomes" id="UP000199423"/>
    </source>
</evidence>
<dbReference type="GO" id="GO:0000976">
    <property type="term" value="F:transcription cis-regulatory region binding"/>
    <property type="evidence" value="ECO:0007669"/>
    <property type="project" value="TreeGrafter"/>
</dbReference>
<dbReference type="PANTHER" id="PTHR30055">
    <property type="entry name" value="HTH-TYPE TRANSCRIPTIONAL REGULATOR RUTR"/>
    <property type="match status" value="1"/>
</dbReference>
<evidence type="ECO:0000256" key="1">
    <source>
        <dbReference type="ARBA" id="ARBA00023015"/>
    </source>
</evidence>
<dbReference type="SUPFAM" id="SSF46689">
    <property type="entry name" value="Homeodomain-like"/>
    <property type="match status" value="1"/>
</dbReference>
<dbReference type="PROSITE" id="PS01081">
    <property type="entry name" value="HTH_TETR_1"/>
    <property type="match status" value="1"/>
</dbReference>
<dbReference type="FunFam" id="1.10.10.60:FF:000141">
    <property type="entry name" value="TetR family transcriptional regulator"/>
    <property type="match status" value="1"/>
</dbReference>
<name>A0A1I7N305_9HYPH</name>
<dbReference type="EMBL" id="FPCH01000001">
    <property type="protein sequence ID" value="SFV29052.1"/>
    <property type="molecule type" value="Genomic_DNA"/>
</dbReference>
<keyword evidence="8" id="KW-1185">Reference proteome</keyword>
<dbReference type="PRINTS" id="PR00455">
    <property type="entry name" value="HTHTETR"/>
</dbReference>
<dbReference type="PANTHER" id="PTHR30055:SF146">
    <property type="entry name" value="HTH-TYPE TRANSCRIPTIONAL DUAL REGULATOR CECR"/>
    <property type="match status" value="1"/>
</dbReference>
<evidence type="ECO:0000259" key="6">
    <source>
        <dbReference type="PROSITE" id="PS50977"/>
    </source>
</evidence>
<dbReference type="STRING" id="51670.SAMN04488557_1159"/>
<evidence type="ECO:0000256" key="3">
    <source>
        <dbReference type="ARBA" id="ARBA00023163"/>
    </source>
</evidence>
<feature type="region of interest" description="Disordered" evidence="5">
    <location>
        <begin position="1"/>
        <end position="28"/>
    </location>
</feature>
<proteinExistence type="predicted"/>
<dbReference type="OrthoDB" id="7185252at2"/>
<evidence type="ECO:0000256" key="4">
    <source>
        <dbReference type="PROSITE-ProRule" id="PRU00335"/>
    </source>
</evidence>
<evidence type="ECO:0000313" key="7">
    <source>
        <dbReference type="EMBL" id="SFV29052.1"/>
    </source>
</evidence>
<evidence type="ECO:0000256" key="5">
    <source>
        <dbReference type="SAM" id="MobiDB-lite"/>
    </source>
</evidence>
<dbReference type="InterPro" id="IPR050109">
    <property type="entry name" value="HTH-type_TetR-like_transc_reg"/>
</dbReference>
<gene>
    <name evidence="7" type="ORF">SAMN04488557_1159</name>
</gene>
<dbReference type="InterPro" id="IPR001647">
    <property type="entry name" value="HTH_TetR"/>
</dbReference>
<dbReference type="Pfam" id="PF14246">
    <property type="entry name" value="TetR_C_7"/>
    <property type="match status" value="1"/>
</dbReference>
<dbReference type="InterPro" id="IPR023772">
    <property type="entry name" value="DNA-bd_HTH_TetR-type_CS"/>
</dbReference>
<dbReference type="GO" id="GO:0003700">
    <property type="term" value="F:DNA-binding transcription factor activity"/>
    <property type="evidence" value="ECO:0007669"/>
    <property type="project" value="TreeGrafter"/>
</dbReference>
<dbReference type="Gene3D" id="1.10.10.60">
    <property type="entry name" value="Homeodomain-like"/>
    <property type="match status" value="1"/>
</dbReference>
<accession>A0A1I7N305</accession>
<dbReference type="InterPro" id="IPR009057">
    <property type="entry name" value="Homeodomain-like_sf"/>
</dbReference>
<keyword evidence="3" id="KW-0804">Transcription</keyword>
<organism evidence="7 8">
    <name type="scientific">Hyphomicrobium facile</name>
    <dbReference type="NCBI Taxonomy" id="51670"/>
    <lineage>
        <taxon>Bacteria</taxon>
        <taxon>Pseudomonadati</taxon>
        <taxon>Pseudomonadota</taxon>
        <taxon>Alphaproteobacteria</taxon>
        <taxon>Hyphomicrobiales</taxon>
        <taxon>Hyphomicrobiaceae</taxon>
        <taxon>Hyphomicrobium</taxon>
    </lineage>
</organism>
<dbReference type="Proteomes" id="UP000199423">
    <property type="component" value="Unassembled WGS sequence"/>
</dbReference>
<dbReference type="Gene3D" id="1.10.357.10">
    <property type="entry name" value="Tetracycline Repressor, domain 2"/>
    <property type="match status" value="1"/>
</dbReference>
<reference evidence="8" key="1">
    <citation type="submission" date="2016-10" db="EMBL/GenBank/DDBJ databases">
        <authorList>
            <person name="Varghese N."/>
            <person name="Submissions S."/>
        </authorList>
    </citation>
    <scope>NUCLEOTIDE SEQUENCE [LARGE SCALE GENOMIC DNA]</scope>
    <source>
        <strain evidence="8">DSM 1565</strain>
    </source>
</reference>
<dbReference type="InterPro" id="IPR039536">
    <property type="entry name" value="TetR_C_Proteobacteria"/>
</dbReference>